<dbReference type="HOGENOM" id="CLU_2781037_0_0_1"/>
<accession>F6HK47</accession>
<sequence length="69" mass="7725">MEESPRVSFSRRLCYARCRPGLRHYGSRKKWIPLADQGAVGIGWLIQLHDLMKSGSNGDLDDGFGYSAP</sequence>
<dbReference type="AlphaFoldDB" id="F6HK47"/>
<evidence type="ECO:0000313" key="1">
    <source>
        <dbReference type="EMBL" id="CCB55050.1"/>
    </source>
</evidence>
<keyword evidence="2" id="KW-1185">Reference proteome</keyword>
<reference evidence="2" key="1">
    <citation type="journal article" date="2007" name="Nature">
        <title>The grapevine genome sequence suggests ancestral hexaploidization in major angiosperm phyla.</title>
        <authorList>
            <consortium name="The French-Italian Public Consortium for Grapevine Genome Characterization."/>
            <person name="Jaillon O."/>
            <person name="Aury J.-M."/>
            <person name="Noel B."/>
            <person name="Policriti A."/>
            <person name="Clepet C."/>
            <person name="Casagrande A."/>
            <person name="Choisne N."/>
            <person name="Aubourg S."/>
            <person name="Vitulo N."/>
            <person name="Jubin C."/>
            <person name="Vezzi A."/>
            <person name="Legeai F."/>
            <person name="Hugueney P."/>
            <person name="Dasilva C."/>
            <person name="Horner D."/>
            <person name="Mica E."/>
            <person name="Jublot D."/>
            <person name="Poulain J."/>
            <person name="Bruyere C."/>
            <person name="Billault A."/>
            <person name="Segurens B."/>
            <person name="Gouyvenoux M."/>
            <person name="Ugarte E."/>
            <person name="Cattonaro F."/>
            <person name="Anthouard V."/>
            <person name="Vico V."/>
            <person name="Del Fabbro C."/>
            <person name="Alaux M."/>
            <person name="Di Gaspero G."/>
            <person name="Dumas V."/>
            <person name="Felice N."/>
            <person name="Paillard S."/>
            <person name="Juman I."/>
            <person name="Moroldo M."/>
            <person name="Scalabrin S."/>
            <person name="Canaguier A."/>
            <person name="Le Clainche I."/>
            <person name="Malacrida G."/>
            <person name="Durand E."/>
            <person name="Pesole G."/>
            <person name="Laucou V."/>
            <person name="Chatelet P."/>
            <person name="Merdinoglu D."/>
            <person name="Delledonne M."/>
            <person name="Pezzotti M."/>
            <person name="Lecharny A."/>
            <person name="Scarpelli C."/>
            <person name="Artiguenave F."/>
            <person name="Pe M.E."/>
            <person name="Valle G."/>
            <person name="Morgante M."/>
            <person name="Caboche M."/>
            <person name="Adam-Blondon A.-F."/>
            <person name="Weissenbach J."/>
            <person name="Quetier F."/>
            <person name="Wincker P."/>
        </authorList>
    </citation>
    <scope>NUCLEOTIDE SEQUENCE [LARGE SCALE GENOMIC DNA]</scope>
    <source>
        <strain evidence="2">cv. Pinot noir / PN40024</strain>
    </source>
</reference>
<name>F6HK47_VITVI</name>
<evidence type="ECO:0000313" key="2">
    <source>
        <dbReference type="Proteomes" id="UP000009183"/>
    </source>
</evidence>
<protein>
    <submittedName>
        <fullName evidence="1">Uncharacterized protein</fullName>
    </submittedName>
</protein>
<dbReference type="PaxDb" id="29760-VIT_12s0035g00870.t01"/>
<proteinExistence type="predicted"/>
<dbReference type="InParanoid" id="F6HK47"/>
<organism evidence="1 2">
    <name type="scientific">Vitis vinifera</name>
    <name type="common">Grape</name>
    <dbReference type="NCBI Taxonomy" id="29760"/>
    <lineage>
        <taxon>Eukaryota</taxon>
        <taxon>Viridiplantae</taxon>
        <taxon>Streptophyta</taxon>
        <taxon>Embryophyta</taxon>
        <taxon>Tracheophyta</taxon>
        <taxon>Spermatophyta</taxon>
        <taxon>Magnoliopsida</taxon>
        <taxon>eudicotyledons</taxon>
        <taxon>Gunneridae</taxon>
        <taxon>Pentapetalae</taxon>
        <taxon>rosids</taxon>
        <taxon>Vitales</taxon>
        <taxon>Vitaceae</taxon>
        <taxon>Viteae</taxon>
        <taxon>Vitis</taxon>
    </lineage>
</organism>
<dbReference type="EMBL" id="FN595990">
    <property type="protein sequence ID" value="CCB55050.1"/>
    <property type="molecule type" value="Genomic_DNA"/>
</dbReference>
<gene>
    <name evidence="1" type="ordered locus">VIT_12s0035g00870</name>
</gene>
<dbReference type="Proteomes" id="UP000009183">
    <property type="component" value="Chromosome 12"/>
</dbReference>